<evidence type="ECO:0000256" key="2">
    <source>
        <dbReference type="ARBA" id="ARBA00023125"/>
    </source>
</evidence>
<dbReference type="Pfam" id="PF01418">
    <property type="entry name" value="HTH_6"/>
    <property type="match status" value="1"/>
</dbReference>
<dbReference type="Gene3D" id="3.40.50.10490">
    <property type="entry name" value="Glucose-6-phosphate isomerase like protein, domain 1"/>
    <property type="match status" value="1"/>
</dbReference>
<keyword evidence="1" id="KW-0805">Transcription regulation</keyword>
<feature type="domain" description="HTH rpiR-type" evidence="4">
    <location>
        <begin position="1"/>
        <end position="77"/>
    </location>
</feature>
<dbReference type="SUPFAM" id="SSF46689">
    <property type="entry name" value="Homeodomain-like"/>
    <property type="match status" value="1"/>
</dbReference>
<keyword evidence="2" id="KW-0238">DNA-binding</keyword>
<dbReference type="GO" id="GO:0097367">
    <property type="term" value="F:carbohydrate derivative binding"/>
    <property type="evidence" value="ECO:0007669"/>
    <property type="project" value="InterPro"/>
</dbReference>
<dbReference type="InterPro" id="IPR001347">
    <property type="entry name" value="SIS_dom"/>
</dbReference>
<dbReference type="PROSITE" id="PS51464">
    <property type="entry name" value="SIS"/>
    <property type="match status" value="1"/>
</dbReference>
<protein>
    <submittedName>
        <fullName evidence="6">MurR/RpiR family transcriptional regulator</fullName>
    </submittedName>
</protein>
<feature type="domain" description="SIS" evidence="5">
    <location>
        <begin position="104"/>
        <end position="244"/>
    </location>
</feature>
<dbReference type="InterPro" id="IPR000281">
    <property type="entry name" value="HTH_RpiR"/>
</dbReference>
<proteinExistence type="predicted"/>
<gene>
    <name evidence="6" type="ORF">EBO34_15525</name>
</gene>
<dbReference type="EMBL" id="RHIB01000003">
    <property type="protein sequence ID" value="RNA66628.1"/>
    <property type="molecule type" value="Genomic_DNA"/>
</dbReference>
<evidence type="ECO:0000256" key="1">
    <source>
        <dbReference type="ARBA" id="ARBA00023015"/>
    </source>
</evidence>
<sequence length="244" mass="28104">MLFHERAHKYEYKLNDTDDQIIEYILANKEEVTDCSIQALASRLYTVPNTITRLCKKLGYTGYSQLKNSLMEEIEEEAVAPKDSFSFNLDKTLSLIDHDKVSQVAKMMVNARKVLFFGVGDTAPYCELMVKNLKIVSKQTEFSIHRHETLFAMEQLTKQDMAFFLSMSGETKDVLDMAEIGKEKGVKLVSLTHFTHNSLKTLTDVNLYCYSPEMRINGFNVTDKTPMMAVLRILSEAFWEMYEK</sequence>
<dbReference type="Pfam" id="PF01380">
    <property type="entry name" value="SIS"/>
    <property type="match status" value="1"/>
</dbReference>
<dbReference type="PROSITE" id="PS51071">
    <property type="entry name" value="HTH_RPIR"/>
    <property type="match status" value="1"/>
</dbReference>
<evidence type="ECO:0000259" key="5">
    <source>
        <dbReference type="PROSITE" id="PS51464"/>
    </source>
</evidence>
<reference evidence="6 7" key="1">
    <citation type="submission" date="2018-10" db="EMBL/GenBank/DDBJ databases">
        <title>Bacillus Keqinensis sp. nov., a moderately halophilic bacterium isolated from a saline-alkaline lake.</title>
        <authorList>
            <person name="Wang H."/>
        </authorList>
    </citation>
    <scope>NUCLEOTIDE SEQUENCE [LARGE SCALE GENOMIC DNA]</scope>
    <source>
        <strain evidence="6 7">KQ-3</strain>
    </source>
</reference>
<dbReference type="GO" id="GO:1901135">
    <property type="term" value="P:carbohydrate derivative metabolic process"/>
    <property type="evidence" value="ECO:0007669"/>
    <property type="project" value="InterPro"/>
</dbReference>
<comment type="caution">
    <text evidence="6">The sequence shown here is derived from an EMBL/GenBank/DDBJ whole genome shotgun (WGS) entry which is preliminary data.</text>
</comment>
<dbReference type="RefSeq" id="WP_122900261.1">
    <property type="nucleotide sequence ID" value="NZ_RHIB01000003.1"/>
</dbReference>
<evidence type="ECO:0000313" key="6">
    <source>
        <dbReference type="EMBL" id="RNA66628.1"/>
    </source>
</evidence>
<dbReference type="AlphaFoldDB" id="A0A3M7TML7"/>
<dbReference type="Proteomes" id="UP000278746">
    <property type="component" value="Unassembled WGS sequence"/>
</dbReference>
<evidence type="ECO:0000256" key="3">
    <source>
        <dbReference type="ARBA" id="ARBA00023163"/>
    </source>
</evidence>
<dbReference type="PANTHER" id="PTHR30514">
    <property type="entry name" value="GLUCOKINASE"/>
    <property type="match status" value="1"/>
</dbReference>
<dbReference type="CDD" id="cd05013">
    <property type="entry name" value="SIS_RpiR"/>
    <property type="match status" value="1"/>
</dbReference>
<dbReference type="OrthoDB" id="6590756at2"/>
<dbReference type="InterPro" id="IPR046348">
    <property type="entry name" value="SIS_dom_sf"/>
</dbReference>
<dbReference type="PANTHER" id="PTHR30514:SF21">
    <property type="entry name" value="RPIR-FAMILY TRANSCRIPTIONAL REGULATOR"/>
    <property type="match status" value="1"/>
</dbReference>
<dbReference type="Gene3D" id="1.10.10.10">
    <property type="entry name" value="Winged helix-like DNA-binding domain superfamily/Winged helix DNA-binding domain"/>
    <property type="match status" value="1"/>
</dbReference>
<dbReference type="InterPro" id="IPR009057">
    <property type="entry name" value="Homeodomain-like_sf"/>
</dbReference>
<dbReference type="GO" id="GO:0003677">
    <property type="term" value="F:DNA binding"/>
    <property type="evidence" value="ECO:0007669"/>
    <property type="project" value="UniProtKB-KW"/>
</dbReference>
<accession>A0A3M7TML7</accession>
<dbReference type="InterPro" id="IPR036388">
    <property type="entry name" value="WH-like_DNA-bd_sf"/>
</dbReference>
<name>A0A3M7TML7_9BACI</name>
<dbReference type="GO" id="GO:0003700">
    <property type="term" value="F:DNA-binding transcription factor activity"/>
    <property type="evidence" value="ECO:0007669"/>
    <property type="project" value="InterPro"/>
</dbReference>
<keyword evidence="7" id="KW-1185">Reference proteome</keyword>
<dbReference type="InterPro" id="IPR047640">
    <property type="entry name" value="RpiR-like"/>
</dbReference>
<keyword evidence="3" id="KW-0804">Transcription</keyword>
<dbReference type="SUPFAM" id="SSF53697">
    <property type="entry name" value="SIS domain"/>
    <property type="match status" value="1"/>
</dbReference>
<organism evidence="6 7">
    <name type="scientific">Alteribacter keqinensis</name>
    <dbReference type="NCBI Taxonomy" id="2483800"/>
    <lineage>
        <taxon>Bacteria</taxon>
        <taxon>Bacillati</taxon>
        <taxon>Bacillota</taxon>
        <taxon>Bacilli</taxon>
        <taxon>Bacillales</taxon>
        <taxon>Bacillaceae</taxon>
        <taxon>Alteribacter</taxon>
    </lineage>
</organism>
<evidence type="ECO:0000259" key="4">
    <source>
        <dbReference type="PROSITE" id="PS51071"/>
    </source>
</evidence>
<evidence type="ECO:0000313" key="7">
    <source>
        <dbReference type="Proteomes" id="UP000278746"/>
    </source>
</evidence>
<dbReference type="InterPro" id="IPR035472">
    <property type="entry name" value="RpiR-like_SIS"/>
</dbReference>